<dbReference type="Proteomes" id="UP000189177">
    <property type="component" value="Unassembled WGS sequence"/>
</dbReference>
<dbReference type="Gene3D" id="3.40.50.2300">
    <property type="match status" value="1"/>
</dbReference>
<gene>
    <name evidence="3" type="ORF">B1A74_07510</name>
</gene>
<evidence type="ECO:0000313" key="3">
    <source>
        <dbReference type="EMBL" id="OOC10138.1"/>
    </source>
</evidence>
<dbReference type="STRING" id="252474.B1A74_07510"/>
<feature type="modified residue" description="4-aspartylphosphate" evidence="1">
    <location>
        <position position="66"/>
    </location>
</feature>
<accession>A0A1V2ZYD5</accession>
<evidence type="ECO:0000256" key="1">
    <source>
        <dbReference type="PROSITE-ProRule" id="PRU00169"/>
    </source>
</evidence>
<dbReference type="PANTHER" id="PTHR44520:SF1">
    <property type="entry name" value="TWO-COMPONENT SYSTEM REGULATORY PROTEIN"/>
    <property type="match status" value="1"/>
</dbReference>
<protein>
    <submittedName>
        <fullName evidence="3">Two-component system response regulator</fullName>
    </submittedName>
</protein>
<reference evidence="3 4" key="1">
    <citation type="submission" date="2017-02" db="EMBL/GenBank/DDBJ databases">
        <title>Genomic diversity within the haloalkaliphilic genus Thioalkalivibrio.</title>
        <authorList>
            <person name="Ahn A.-C."/>
            <person name="Meier-Kolthoff J."/>
            <person name="Overmars L."/>
            <person name="Richter M."/>
            <person name="Woyke T."/>
            <person name="Sorokin D.Y."/>
            <person name="Muyzer G."/>
        </authorList>
    </citation>
    <scope>NUCLEOTIDE SEQUENCE [LARGE SCALE GENOMIC DNA]</scope>
    <source>
        <strain evidence="3 4">HL17</strain>
    </source>
</reference>
<dbReference type="SMART" id="SM00448">
    <property type="entry name" value="REC"/>
    <property type="match status" value="1"/>
</dbReference>
<keyword evidence="1" id="KW-0597">Phosphoprotein</keyword>
<dbReference type="AlphaFoldDB" id="A0A1V2ZYD5"/>
<keyword evidence="4" id="KW-1185">Reference proteome</keyword>
<name>A0A1V2ZYD5_9GAMM</name>
<feature type="domain" description="Response regulatory" evidence="2">
    <location>
        <begin position="9"/>
        <end position="133"/>
    </location>
</feature>
<dbReference type="Pfam" id="PF00072">
    <property type="entry name" value="Response_reg"/>
    <property type="match status" value="1"/>
</dbReference>
<dbReference type="EMBL" id="MUZR01000023">
    <property type="protein sequence ID" value="OOC10138.1"/>
    <property type="molecule type" value="Genomic_DNA"/>
</dbReference>
<proteinExistence type="predicted"/>
<evidence type="ECO:0000313" key="4">
    <source>
        <dbReference type="Proteomes" id="UP000189177"/>
    </source>
</evidence>
<dbReference type="InterPro" id="IPR052893">
    <property type="entry name" value="TCS_response_regulator"/>
</dbReference>
<dbReference type="InterPro" id="IPR001789">
    <property type="entry name" value="Sig_transdc_resp-reg_receiver"/>
</dbReference>
<dbReference type="PANTHER" id="PTHR44520">
    <property type="entry name" value="RESPONSE REGULATOR RCP1-RELATED"/>
    <property type="match status" value="1"/>
</dbReference>
<organism evidence="3 4">
    <name type="scientific">Thioalkalivibrio halophilus</name>
    <dbReference type="NCBI Taxonomy" id="252474"/>
    <lineage>
        <taxon>Bacteria</taxon>
        <taxon>Pseudomonadati</taxon>
        <taxon>Pseudomonadota</taxon>
        <taxon>Gammaproteobacteria</taxon>
        <taxon>Chromatiales</taxon>
        <taxon>Ectothiorhodospiraceae</taxon>
        <taxon>Thioalkalivibrio</taxon>
    </lineage>
</organism>
<sequence length="160" mass="17747">MSDPGSPPPICVVEDSPVDLDLLRHAFRRRRLANPLTVARDGEEALAGLERWARGEEPVPAVVLLDIRLPRINGLEVLRALRAHPDCGRIPVVMLTSSADDADIRTAYESGANSYIVKPVDFDRFMDVAEQIELYWCVLNQPPASVFTSGRSPRDEDSAR</sequence>
<comment type="caution">
    <text evidence="3">The sequence shown here is derived from an EMBL/GenBank/DDBJ whole genome shotgun (WGS) entry which is preliminary data.</text>
</comment>
<dbReference type="PROSITE" id="PS50110">
    <property type="entry name" value="RESPONSE_REGULATORY"/>
    <property type="match status" value="1"/>
</dbReference>
<dbReference type="GO" id="GO:0000160">
    <property type="term" value="P:phosphorelay signal transduction system"/>
    <property type="evidence" value="ECO:0007669"/>
    <property type="project" value="InterPro"/>
</dbReference>
<dbReference type="RefSeq" id="WP_077244241.1">
    <property type="nucleotide sequence ID" value="NZ_MUZR01000023.1"/>
</dbReference>
<dbReference type="InterPro" id="IPR011006">
    <property type="entry name" value="CheY-like_superfamily"/>
</dbReference>
<dbReference type="SUPFAM" id="SSF52172">
    <property type="entry name" value="CheY-like"/>
    <property type="match status" value="1"/>
</dbReference>
<dbReference type="OrthoDB" id="9793549at2"/>
<dbReference type="CDD" id="cd17557">
    <property type="entry name" value="REC_Rcp-like"/>
    <property type="match status" value="1"/>
</dbReference>
<evidence type="ECO:0000259" key="2">
    <source>
        <dbReference type="PROSITE" id="PS50110"/>
    </source>
</evidence>